<sequence length="283" mass="30823">GAKAACVERQRDIAATKLAGDSRQREDMRAKNLAYFVFSGTALAFALPMLWATCKQRPDLVSWGAFASTAAIVVYLATLCVLLICTPVLYEQHRVVLEATYLIGLCMPFAIFIHLCNTGVDDLFYQAILHLCLIPFIDLPVGATVLGAACLTPMYLALDWHSLRRQGLAPSTWGLLLQRQAACSACWVGGVTLVHALAVKEFGAVAEKIQSGANTPQSHGRQSMSGMVQAPRGLLARLEFFLLRIKRSLSANDCTLVLALLPFFDASALERPGPFELYVAFIC</sequence>
<proteinExistence type="predicted"/>
<feature type="non-terminal residue" evidence="2">
    <location>
        <position position="1"/>
    </location>
</feature>
<comment type="caution">
    <text evidence="2">The sequence shown here is derived from an EMBL/GenBank/DDBJ whole genome shotgun (WGS) entry which is preliminary data.</text>
</comment>
<feature type="transmembrane region" description="Helical" evidence="1">
    <location>
        <begin position="63"/>
        <end position="84"/>
    </location>
</feature>
<reference evidence="2 3" key="1">
    <citation type="submission" date="2020-02" db="EMBL/GenBank/DDBJ databases">
        <title>Draft genome sequence of Haematococcus lacustris strain NIES-144.</title>
        <authorList>
            <person name="Morimoto D."/>
            <person name="Nakagawa S."/>
            <person name="Yoshida T."/>
            <person name="Sawayama S."/>
        </authorList>
    </citation>
    <scope>NUCLEOTIDE SEQUENCE [LARGE SCALE GENOMIC DNA]</scope>
    <source>
        <strain evidence="2 3">NIES-144</strain>
    </source>
</reference>
<evidence type="ECO:0000256" key="1">
    <source>
        <dbReference type="SAM" id="Phobius"/>
    </source>
</evidence>
<feature type="transmembrane region" description="Helical" evidence="1">
    <location>
        <begin position="127"/>
        <end position="158"/>
    </location>
</feature>
<protein>
    <submittedName>
        <fullName evidence="2">Uncharacterized protein</fullName>
    </submittedName>
</protein>
<evidence type="ECO:0000313" key="2">
    <source>
        <dbReference type="EMBL" id="GFH26958.1"/>
    </source>
</evidence>
<name>A0A6A0A492_HAELA</name>
<evidence type="ECO:0000313" key="3">
    <source>
        <dbReference type="Proteomes" id="UP000485058"/>
    </source>
</evidence>
<organism evidence="2 3">
    <name type="scientific">Haematococcus lacustris</name>
    <name type="common">Green alga</name>
    <name type="synonym">Haematococcus pluvialis</name>
    <dbReference type="NCBI Taxonomy" id="44745"/>
    <lineage>
        <taxon>Eukaryota</taxon>
        <taxon>Viridiplantae</taxon>
        <taxon>Chlorophyta</taxon>
        <taxon>core chlorophytes</taxon>
        <taxon>Chlorophyceae</taxon>
        <taxon>CS clade</taxon>
        <taxon>Chlamydomonadales</taxon>
        <taxon>Haematococcaceae</taxon>
        <taxon>Haematococcus</taxon>
    </lineage>
</organism>
<gene>
    <name evidence="2" type="ORF">HaLaN_25197</name>
</gene>
<feature type="non-terminal residue" evidence="2">
    <location>
        <position position="283"/>
    </location>
</feature>
<dbReference type="Proteomes" id="UP000485058">
    <property type="component" value="Unassembled WGS sequence"/>
</dbReference>
<keyword evidence="1" id="KW-0472">Membrane</keyword>
<feature type="transmembrane region" description="Helical" evidence="1">
    <location>
        <begin position="33"/>
        <end position="51"/>
    </location>
</feature>
<dbReference type="EMBL" id="BLLF01003300">
    <property type="protein sequence ID" value="GFH26958.1"/>
    <property type="molecule type" value="Genomic_DNA"/>
</dbReference>
<keyword evidence="1" id="KW-0812">Transmembrane</keyword>
<keyword evidence="3" id="KW-1185">Reference proteome</keyword>
<feature type="transmembrane region" description="Helical" evidence="1">
    <location>
        <begin position="96"/>
        <end position="115"/>
    </location>
</feature>
<keyword evidence="1" id="KW-1133">Transmembrane helix</keyword>
<accession>A0A6A0A492</accession>
<dbReference type="AlphaFoldDB" id="A0A6A0A492"/>